<dbReference type="OrthoDB" id="8690194at2"/>
<reference evidence="3" key="1">
    <citation type="submission" date="2016-11" db="EMBL/GenBank/DDBJ databases">
        <authorList>
            <person name="Varghese N."/>
            <person name="Submissions S."/>
        </authorList>
    </citation>
    <scope>NUCLEOTIDE SEQUENCE [LARGE SCALE GENOMIC DNA]</scope>
    <source>
        <strain evidence="3">DSM 17539</strain>
    </source>
</reference>
<feature type="transmembrane region" description="Helical" evidence="1">
    <location>
        <begin position="57"/>
        <end position="82"/>
    </location>
</feature>
<feature type="transmembrane region" description="Helical" evidence="1">
    <location>
        <begin position="94"/>
        <end position="114"/>
    </location>
</feature>
<dbReference type="RefSeq" id="WP_072860047.1">
    <property type="nucleotide sequence ID" value="NZ_FQUX01000001.1"/>
</dbReference>
<protein>
    <submittedName>
        <fullName evidence="2">Uncharacterized protein</fullName>
    </submittedName>
</protein>
<gene>
    <name evidence="2" type="ORF">SAMN03080594_101389</name>
</gene>
<evidence type="ECO:0000313" key="3">
    <source>
        <dbReference type="Proteomes" id="UP000184406"/>
    </source>
</evidence>
<dbReference type="AlphaFoldDB" id="A0A1M4TV59"/>
<name>A0A1M4TV59_9FLAO</name>
<organism evidence="2 3">
    <name type="scientific">Arenibacter palladensis</name>
    <dbReference type="NCBI Taxonomy" id="237373"/>
    <lineage>
        <taxon>Bacteria</taxon>
        <taxon>Pseudomonadati</taxon>
        <taxon>Bacteroidota</taxon>
        <taxon>Flavobacteriia</taxon>
        <taxon>Flavobacteriales</taxon>
        <taxon>Flavobacteriaceae</taxon>
        <taxon>Arenibacter</taxon>
    </lineage>
</organism>
<sequence>MVFWKNWSFNIKFSLIAFFITAILGLVSMGALGGLLYYPVSFLFGSYPTLDDWSGDWVWPSVIMVGMLWSFGFVFGAVAWYYIQKITQSKVMLIAAYLLILWLWAALLWCWMIKVNLDQLT</sequence>
<dbReference type="EMBL" id="FQUX01000001">
    <property type="protein sequence ID" value="SHE48326.1"/>
    <property type="molecule type" value="Genomic_DNA"/>
</dbReference>
<feature type="transmembrane region" description="Helical" evidence="1">
    <location>
        <begin position="12"/>
        <end position="37"/>
    </location>
</feature>
<keyword evidence="3" id="KW-1185">Reference proteome</keyword>
<keyword evidence="1" id="KW-0812">Transmembrane</keyword>
<proteinExistence type="predicted"/>
<accession>A0A1M4TV59</accession>
<evidence type="ECO:0000313" key="2">
    <source>
        <dbReference type="EMBL" id="SHE48326.1"/>
    </source>
</evidence>
<evidence type="ECO:0000256" key="1">
    <source>
        <dbReference type="SAM" id="Phobius"/>
    </source>
</evidence>
<dbReference type="Proteomes" id="UP000184406">
    <property type="component" value="Unassembled WGS sequence"/>
</dbReference>
<keyword evidence="1" id="KW-1133">Transmembrane helix</keyword>
<keyword evidence="1" id="KW-0472">Membrane</keyword>